<comment type="caution">
    <text evidence="2">The sequence shown here is derived from an EMBL/GenBank/DDBJ whole genome shotgun (WGS) entry which is preliminary data.</text>
</comment>
<dbReference type="AlphaFoldDB" id="A0A443I0N1"/>
<name>A0A443I0N1_BYSSP</name>
<evidence type="ECO:0000313" key="2">
    <source>
        <dbReference type="EMBL" id="RWQ97611.1"/>
    </source>
</evidence>
<dbReference type="STRING" id="264951.A0A443I0N1"/>
<feature type="region of interest" description="Disordered" evidence="1">
    <location>
        <begin position="1"/>
        <end position="20"/>
    </location>
</feature>
<dbReference type="VEuPathDB" id="FungiDB:C8Q69DRAFT_456096"/>
<reference evidence="2 3" key="1">
    <citation type="journal article" date="2018" name="Front. Microbiol.">
        <title>Genomic and genetic insights into a cosmopolitan fungus, Paecilomyces variotii (Eurotiales).</title>
        <authorList>
            <person name="Urquhart A.S."/>
            <person name="Mondo S.J."/>
            <person name="Makela M.R."/>
            <person name="Hane J.K."/>
            <person name="Wiebenga A."/>
            <person name="He G."/>
            <person name="Mihaltcheva S."/>
            <person name="Pangilinan J."/>
            <person name="Lipzen A."/>
            <person name="Barry K."/>
            <person name="de Vries R.P."/>
            <person name="Grigoriev I.V."/>
            <person name="Idnurm A."/>
        </authorList>
    </citation>
    <scope>NUCLEOTIDE SEQUENCE [LARGE SCALE GENOMIC DNA]</scope>
    <source>
        <strain evidence="2 3">CBS 101075</strain>
    </source>
</reference>
<accession>A0A443I0N1</accession>
<keyword evidence="3" id="KW-1185">Reference proteome</keyword>
<gene>
    <name evidence="2" type="ORF">C8Q69DRAFT_456096</name>
</gene>
<feature type="region of interest" description="Disordered" evidence="1">
    <location>
        <begin position="90"/>
        <end position="123"/>
    </location>
</feature>
<organism evidence="2 3">
    <name type="scientific">Byssochlamys spectabilis</name>
    <name type="common">Paecilomyces variotii</name>
    <dbReference type="NCBI Taxonomy" id="264951"/>
    <lineage>
        <taxon>Eukaryota</taxon>
        <taxon>Fungi</taxon>
        <taxon>Dikarya</taxon>
        <taxon>Ascomycota</taxon>
        <taxon>Pezizomycotina</taxon>
        <taxon>Eurotiomycetes</taxon>
        <taxon>Eurotiomycetidae</taxon>
        <taxon>Eurotiales</taxon>
        <taxon>Thermoascaceae</taxon>
        <taxon>Paecilomyces</taxon>
    </lineage>
</organism>
<evidence type="ECO:0000313" key="3">
    <source>
        <dbReference type="Proteomes" id="UP000283841"/>
    </source>
</evidence>
<dbReference type="EMBL" id="RCNU01000002">
    <property type="protein sequence ID" value="RWQ97611.1"/>
    <property type="molecule type" value="Genomic_DNA"/>
</dbReference>
<dbReference type="Proteomes" id="UP000283841">
    <property type="component" value="Unassembled WGS sequence"/>
</dbReference>
<protein>
    <submittedName>
        <fullName evidence="2">Uncharacterized protein</fullName>
    </submittedName>
</protein>
<proteinExistence type="predicted"/>
<dbReference type="GeneID" id="39599089"/>
<sequence>MRQGSSRADGPRKEPVKITDQYDSGHYPFLMLSPEELHSYEVIQRNELHKLHPFEHPVPFIGIEGGRSGRLKTFEDAYKYLGQQTQTFHIGHPLEPSEPSTNNKMEKPVQLPDPNSTSSYLRDPKSQGIIKKMTAQEVNSWLYSLSPKYEPRTLCSTERNPFYHELTTCVAFICQQMMAANDKLKSALPVRVEFGYDQPFQGAPQQWAIKLLFTTDIEILLPLALCLKGSVKDEVAPDSLYLQGWTIDHALLPCTGQKRIRKREKSIKYMQQFYENSQPIFDKFRLSPVLYITDVDMLFLRTPGWRPRRFSARWTLYSTILHTSYRFKSPLSPVYGTYMDIGLMVDKVLEKGSQVSFIVPPKHPFQLVKLSQFTLDHGTSESNILSDSLHQFTAGDTSSHITLRFKDIEDYFYHESAVPDSEGIYRERLHHALKSSVERGFNFVDNKRKCMFYTCPEPPWSSRTYYCRYHSGALIRHFFDLTPLSIDVSTTAHSELELSITDSTRTTLKELKTMFLRPENTWIMDFEFISMPVKYSPIPLQLAIRQIDGKLLYSGNVDYKLSMKDLVEITSPYVSDKHGMMGTLFLRCYGGLKTNGETPPKIRDHLRDVCGYDKDKVQLLSWFSAHDMQCFLRILSGNDGLIQDKMSHLNASNFQSINVGKLCRDLFPGLASGRLGTVHQYLGKNTDSSSGEDYHNASYDTAAMVDIINVLVGLV</sequence>
<dbReference type="RefSeq" id="XP_028487256.1">
    <property type="nucleotide sequence ID" value="XM_028629812.1"/>
</dbReference>
<evidence type="ECO:0000256" key="1">
    <source>
        <dbReference type="SAM" id="MobiDB-lite"/>
    </source>
</evidence>